<evidence type="ECO:0000313" key="2">
    <source>
        <dbReference type="Proteomes" id="UP001460270"/>
    </source>
</evidence>
<protein>
    <recommendedName>
        <fullName evidence="3">Secreted protein</fullName>
    </recommendedName>
</protein>
<name>A0AAW0PH68_9GOBI</name>
<gene>
    <name evidence="1" type="ORF">WMY93_005472</name>
</gene>
<accession>A0AAW0PH68</accession>
<dbReference type="AlphaFoldDB" id="A0AAW0PH68"/>
<keyword evidence="2" id="KW-1185">Reference proteome</keyword>
<reference evidence="2" key="1">
    <citation type="submission" date="2024-04" db="EMBL/GenBank/DDBJ databases">
        <title>Salinicola lusitanus LLJ914,a marine bacterium isolated from the Okinawa Trough.</title>
        <authorList>
            <person name="Li J."/>
        </authorList>
    </citation>
    <scope>NUCLEOTIDE SEQUENCE [LARGE SCALE GENOMIC DNA]</scope>
</reference>
<evidence type="ECO:0000313" key="1">
    <source>
        <dbReference type="EMBL" id="KAK7929077.1"/>
    </source>
</evidence>
<proteinExistence type="predicted"/>
<comment type="caution">
    <text evidence="1">The sequence shown here is derived from an EMBL/GenBank/DDBJ whole genome shotgun (WGS) entry which is preliminary data.</text>
</comment>
<organism evidence="1 2">
    <name type="scientific">Mugilogobius chulae</name>
    <name type="common">yellowstripe goby</name>
    <dbReference type="NCBI Taxonomy" id="88201"/>
    <lineage>
        <taxon>Eukaryota</taxon>
        <taxon>Metazoa</taxon>
        <taxon>Chordata</taxon>
        <taxon>Craniata</taxon>
        <taxon>Vertebrata</taxon>
        <taxon>Euteleostomi</taxon>
        <taxon>Actinopterygii</taxon>
        <taxon>Neopterygii</taxon>
        <taxon>Teleostei</taxon>
        <taxon>Neoteleostei</taxon>
        <taxon>Acanthomorphata</taxon>
        <taxon>Gobiaria</taxon>
        <taxon>Gobiiformes</taxon>
        <taxon>Gobioidei</taxon>
        <taxon>Gobiidae</taxon>
        <taxon>Gobionellinae</taxon>
        <taxon>Mugilogobius</taxon>
    </lineage>
</organism>
<evidence type="ECO:0008006" key="3">
    <source>
        <dbReference type="Google" id="ProtNLM"/>
    </source>
</evidence>
<dbReference type="EMBL" id="JBBPFD010000004">
    <property type="protein sequence ID" value="KAK7929077.1"/>
    <property type="molecule type" value="Genomic_DNA"/>
</dbReference>
<dbReference type="Proteomes" id="UP001460270">
    <property type="component" value="Unassembled WGS sequence"/>
</dbReference>
<sequence>MSPCSVRFSAFSLVYVLLLLLLPLLPNLLLLTRAPEFLCGERRTFQKENLCSSPPSDLCGRVTEMKDLRPENFSHDLKFYVVCATPSTGFAIG</sequence>